<keyword evidence="5 8" id="KW-1133">Transmembrane helix</keyword>
<dbReference type="Gene3D" id="1.20.1300.10">
    <property type="entry name" value="Fumarate reductase/succinate dehydrogenase, transmembrane subunit"/>
    <property type="match status" value="1"/>
</dbReference>
<feature type="transmembrane region" description="Helical" evidence="8">
    <location>
        <begin position="149"/>
        <end position="170"/>
    </location>
</feature>
<dbReference type="AlphaFoldDB" id="A0A1I1MF52"/>
<evidence type="ECO:0000256" key="2">
    <source>
        <dbReference type="ARBA" id="ARBA00022617"/>
    </source>
</evidence>
<reference evidence="10" key="1">
    <citation type="submission" date="2016-10" db="EMBL/GenBank/DDBJ databases">
        <authorList>
            <person name="Varghese N."/>
            <person name="Submissions S."/>
        </authorList>
    </citation>
    <scope>NUCLEOTIDE SEQUENCE [LARGE SCALE GENOMIC DNA]</scope>
    <source>
        <strain evidence="10">DSM 45962</strain>
    </source>
</reference>
<dbReference type="SUPFAM" id="SSF81343">
    <property type="entry name" value="Fumarate reductase respiratory complex transmembrane subunits"/>
    <property type="match status" value="1"/>
</dbReference>
<keyword evidence="2" id="KW-0349">Heme</keyword>
<name>A0A1I1MF52_9ACTN</name>
<evidence type="ECO:0000256" key="6">
    <source>
        <dbReference type="ARBA" id="ARBA00023004"/>
    </source>
</evidence>
<dbReference type="Pfam" id="PF01127">
    <property type="entry name" value="Sdh_cyt"/>
    <property type="match status" value="1"/>
</dbReference>
<protein>
    <submittedName>
        <fullName evidence="9">Succinate dehydrogenase subunit C</fullName>
    </submittedName>
</protein>
<dbReference type="InterPro" id="IPR034804">
    <property type="entry name" value="SQR/QFR_C/D"/>
</dbReference>
<feature type="transmembrane region" description="Helical" evidence="8">
    <location>
        <begin position="190"/>
        <end position="207"/>
    </location>
</feature>
<dbReference type="Proteomes" id="UP000199022">
    <property type="component" value="Unassembled WGS sequence"/>
</dbReference>
<evidence type="ECO:0000256" key="1">
    <source>
        <dbReference type="ARBA" id="ARBA00004370"/>
    </source>
</evidence>
<evidence type="ECO:0000256" key="8">
    <source>
        <dbReference type="SAM" id="Phobius"/>
    </source>
</evidence>
<keyword evidence="4" id="KW-0479">Metal-binding</keyword>
<dbReference type="CDD" id="cd03498">
    <property type="entry name" value="SQR_TypeB_2_TM"/>
    <property type="match status" value="1"/>
</dbReference>
<dbReference type="OrthoDB" id="9788081at2"/>
<dbReference type="InterPro" id="IPR000701">
    <property type="entry name" value="SuccDH_FuR_B_TM-su"/>
</dbReference>
<sequence length="257" mass="28136">MGLTCASSYRVLVATVTTQQAGQSAGANPGPKRDPKTGRFGSSVFKKAVMAVTGIIFVLYLIAHMVGNLKAFAGAETFNAYSEFLRDLGEPIVPRLTVLTIIRVVLLVAVAAHIWAAFSLWKQAKRARPVAYVTKKRVQQSYASRTMRWGGVILILFIIWHILDLTLGAVNPAGRDSLPYGRLVEGFQNPVVTIWYAIALIALGFHIRHGVWSATQTLGHSNKRRERALNLFATVFAVVLVGGYLLIPFSVLFGIID</sequence>
<feature type="transmembrane region" description="Helical" evidence="8">
    <location>
        <begin position="48"/>
        <end position="72"/>
    </location>
</feature>
<accession>A0A1I1MF52</accession>
<keyword evidence="10" id="KW-1185">Reference proteome</keyword>
<keyword evidence="3 8" id="KW-0812">Transmembrane</keyword>
<evidence type="ECO:0000313" key="10">
    <source>
        <dbReference type="Proteomes" id="UP000199022"/>
    </source>
</evidence>
<keyword evidence="7 8" id="KW-0472">Membrane</keyword>
<dbReference type="EMBL" id="FOMD01000002">
    <property type="protein sequence ID" value="SFC84101.1"/>
    <property type="molecule type" value="Genomic_DNA"/>
</dbReference>
<dbReference type="GO" id="GO:0016020">
    <property type="term" value="C:membrane"/>
    <property type="evidence" value="ECO:0007669"/>
    <property type="project" value="UniProtKB-SubCell"/>
</dbReference>
<feature type="transmembrane region" description="Helical" evidence="8">
    <location>
        <begin position="92"/>
        <end position="118"/>
    </location>
</feature>
<dbReference type="GO" id="GO:0046872">
    <property type="term" value="F:metal ion binding"/>
    <property type="evidence" value="ECO:0007669"/>
    <property type="project" value="UniProtKB-KW"/>
</dbReference>
<gene>
    <name evidence="9" type="ORF">SAMN05661030_1667</name>
</gene>
<evidence type="ECO:0000256" key="5">
    <source>
        <dbReference type="ARBA" id="ARBA00022989"/>
    </source>
</evidence>
<keyword evidence="6" id="KW-0408">Iron</keyword>
<proteinExistence type="predicted"/>
<evidence type="ECO:0000313" key="9">
    <source>
        <dbReference type="EMBL" id="SFC84101.1"/>
    </source>
</evidence>
<dbReference type="STRING" id="1225127.SAMN05661030_1667"/>
<evidence type="ECO:0000256" key="4">
    <source>
        <dbReference type="ARBA" id="ARBA00022723"/>
    </source>
</evidence>
<dbReference type="NCBIfam" id="TIGR02046">
    <property type="entry name" value="sdhC_b558_fam"/>
    <property type="match status" value="1"/>
</dbReference>
<feature type="transmembrane region" description="Helical" evidence="8">
    <location>
        <begin position="228"/>
        <end position="256"/>
    </location>
</feature>
<comment type="subcellular location">
    <subcellularLocation>
        <location evidence="1">Membrane</location>
    </subcellularLocation>
</comment>
<organism evidence="9 10">
    <name type="scientific">Klenkia taihuensis</name>
    <dbReference type="NCBI Taxonomy" id="1225127"/>
    <lineage>
        <taxon>Bacteria</taxon>
        <taxon>Bacillati</taxon>
        <taxon>Actinomycetota</taxon>
        <taxon>Actinomycetes</taxon>
        <taxon>Geodermatophilales</taxon>
        <taxon>Geodermatophilaceae</taxon>
        <taxon>Klenkia</taxon>
    </lineage>
</organism>
<evidence type="ECO:0000256" key="3">
    <source>
        <dbReference type="ARBA" id="ARBA00022692"/>
    </source>
</evidence>
<evidence type="ECO:0000256" key="7">
    <source>
        <dbReference type="ARBA" id="ARBA00023136"/>
    </source>
</evidence>
<dbReference type="InterPro" id="IPR011138">
    <property type="entry name" value="Cytochrome_b-558"/>
</dbReference>